<dbReference type="Pfam" id="PF14747">
    <property type="entry name" value="DUF4473"/>
    <property type="match status" value="2"/>
</dbReference>
<comment type="caution">
    <text evidence="2">The sequence shown here is derived from an EMBL/GenBank/DDBJ whole genome shotgun (WGS) entry which is preliminary data.</text>
</comment>
<evidence type="ECO:0000313" key="3">
    <source>
        <dbReference type="Proteomes" id="UP000835052"/>
    </source>
</evidence>
<accession>A0A8S1HVG3</accession>
<reference evidence="2" key="1">
    <citation type="submission" date="2020-10" db="EMBL/GenBank/DDBJ databases">
        <authorList>
            <person name="Kikuchi T."/>
        </authorList>
    </citation>
    <scope>NUCLEOTIDE SEQUENCE</scope>
    <source>
        <strain evidence="2">NKZ352</strain>
    </source>
</reference>
<dbReference type="EMBL" id="CAJGYM010000206">
    <property type="protein sequence ID" value="CAD6199829.1"/>
    <property type="molecule type" value="Genomic_DNA"/>
</dbReference>
<keyword evidence="1" id="KW-0732">Signal</keyword>
<name>A0A8S1HVG3_9PELO</name>
<organism evidence="2 3">
    <name type="scientific">Caenorhabditis auriculariae</name>
    <dbReference type="NCBI Taxonomy" id="2777116"/>
    <lineage>
        <taxon>Eukaryota</taxon>
        <taxon>Metazoa</taxon>
        <taxon>Ecdysozoa</taxon>
        <taxon>Nematoda</taxon>
        <taxon>Chromadorea</taxon>
        <taxon>Rhabditida</taxon>
        <taxon>Rhabditina</taxon>
        <taxon>Rhabditomorpha</taxon>
        <taxon>Rhabditoidea</taxon>
        <taxon>Rhabditidae</taxon>
        <taxon>Peloderinae</taxon>
        <taxon>Caenorhabditis</taxon>
    </lineage>
</organism>
<dbReference type="Proteomes" id="UP000835052">
    <property type="component" value="Unassembled WGS sequence"/>
</dbReference>
<evidence type="ECO:0000256" key="1">
    <source>
        <dbReference type="SAM" id="SignalP"/>
    </source>
</evidence>
<dbReference type="AlphaFoldDB" id="A0A8S1HVG3"/>
<feature type="signal peptide" evidence="1">
    <location>
        <begin position="1"/>
        <end position="16"/>
    </location>
</feature>
<keyword evidence="3" id="KW-1185">Reference proteome</keyword>
<dbReference type="PANTHER" id="PTHR33272">
    <property type="entry name" value="PROTEIN CBG22877-RELATED"/>
    <property type="match status" value="1"/>
</dbReference>
<evidence type="ECO:0008006" key="4">
    <source>
        <dbReference type="Google" id="ProtNLM"/>
    </source>
</evidence>
<gene>
    <name evidence="2" type="ORF">CAUJ_LOCUS15728</name>
</gene>
<proteinExistence type="predicted"/>
<protein>
    <recommendedName>
        <fullName evidence="4">SXP/RAL-2 family protein Ani s 5-like cation-binding domain-containing protein</fullName>
    </recommendedName>
</protein>
<dbReference type="PANTHER" id="PTHR33272:SF4">
    <property type="entry name" value="30S RIBOSOMAL PROTEIN S15-RELATED"/>
    <property type="match status" value="1"/>
</dbReference>
<sequence>MYTLIALLAFSTAASALDSSHQSIINAMKDAGLSPSAIQAISKIGTEHEEALQALQGQLANPADAVKSLNSAIQKFLSTASKSDQKAYKVFEEKMASNYGDFFAKDMKKAGISQATIDGVLKIEKKHEAALKATRGDLVGLKAAFDALKSEVKHYISGTSAADQAAWENYEKNMKSSFGTKAT</sequence>
<dbReference type="InterPro" id="IPR027913">
    <property type="entry name" value="DUF4473"/>
</dbReference>
<feature type="chain" id="PRO_5035851617" description="SXP/RAL-2 family protein Ani s 5-like cation-binding domain-containing protein" evidence="1">
    <location>
        <begin position="17"/>
        <end position="183"/>
    </location>
</feature>
<evidence type="ECO:0000313" key="2">
    <source>
        <dbReference type="EMBL" id="CAD6199829.1"/>
    </source>
</evidence>